<feature type="domain" description="Bowman-Birk serine protease inhibitors family" evidence="6">
    <location>
        <begin position="79"/>
        <end position="133"/>
    </location>
</feature>
<feature type="site" description="Reactive bond for trypsin" evidence="3">
    <location>
        <begin position="87"/>
        <end position="88"/>
    </location>
</feature>
<reference evidence="7" key="1">
    <citation type="journal article" date="2023" name="Nat. Commun.">
        <title>Diploid and tetraploid genomes of Acorus and the evolution of monocots.</title>
        <authorList>
            <person name="Ma L."/>
            <person name="Liu K.W."/>
            <person name="Li Z."/>
            <person name="Hsiao Y.Y."/>
            <person name="Qi Y."/>
            <person name="Fu T."/>
            <person name="Tang G.D."/>
            <person name="Zhang D."/>
            <person name="Sun W.H."/>
            <person name="Liu D.K."/>
            <person name="Li Y."/>
            <person name="Chen G.Z."/>
            <person name="Liu X.D."/>
            <person name="Liao X.Y."/>
            <person name="Jiang Y.T."/>
            <person name="Yu X."/>
            <person name="Hao Y."/>
            <person name="Huang J."/>
            <person name="Zhao X.W."/>
            <person name="Ke S."/>
            <person name="Chen Y.Y."/>
            <person name="Wu W.L."/>
            <person name="Hsu J.L."/>
            <person name="Lin Y.F."/>
            <person name="Huang M.D."/>
            <person name="Li C.Y."/>
            <person name="Huang L."/>
            <person name="Wang Z.W."/>
            <person name="Zhao X."/>
            <person name="Zhong W.Y."/>
            <person name="Peng D.H."/>
            <person name="Ahmad S."/>
            <person name="Lan S."/>
            <person name="Zhang J.S."/>
            <person name="Tsai W.C."/>
            <person name="Van de Peer Y."/>
            <person name="Liu Z.J."/>
        </authorList>
    </citation>
    <scope>NUCLEOTIDE SEQUENCE</scope>
    <source>
        <strain evidence="7">CP</strain>
    </source>
</reference>
<reference evidence="7" key="2">
    <citation type="submission" date="2023-06" db="EMBL/GenBank/DDBJ databases">
        <authorList>
            <person name="Ma L."/>
            <person name="Liu K.-W."/>
            <person name="Li Z."/>
            <person name="Hsiao Y.-Y."/>
            <person name="Qi Y."/>
            <person name="Fu T."/>
            <person name="Tang G."/>
            <person name="Zhang D."/>
            <person name="Sun W.-H."/>
            <person name="Liu D.-K."/>
            <person name="Li Y."/>
            <person name="Chen G.-Z."/>
            <person name="Liu X.-D."/>
            <person name="Liao X.-Y."/>
            <person name="Jiang Y.-T."/>
            <person name="Yu X."/>
            <person name="Hao Y."/>
            <person name="Huang J."/>
            <person name="Zhao X.-W."/>
            <person name="Ke S."/>
            <person name="Chen Y.-Y."/>
            <person name="Wu W.-L."/>
            <person name="Hsu J.-L."/>
            <person name="Lin Y.-F."/>
            <person name="Huang M.-D."/>
            <person name="Li C.-Y."/>
            <person name="Huang L."/>
            <person name="Wang Z.-W."/>
            <person name="Zhao X."/>
            <person name="Zhong W.-Y."/>
            <person name="Peng D.-H."/>
            <person name="Ahmad S."/>
            <person name="Lan S."/>
            <person name="Zhang J.-S."/>
            <person name="Tsai W.-C."/>
            <person name="Van De Peer Y."/>
            <person name="Liu Z.-J."/>
        </authorList>
    </citation>
    <scope>NUCLEOTIDE SEQUENCE</scope>
    <source>
        <strain evidence="7">CP</strain>
        <tissue evidence="7">Leaves</tissue>
    </source>
</reference>
<sequence>MEDQDITFTTKTKTTTTMSSSSSSPIALLLVVLMFSVVSHIPSSTAIDILDRFMMFDEGIMKSIGTKGGGVGFHHHKDCCHMCICTRSLPPQCRCTDVKTYCPSTWKDCRCTKSIPPQCTTTEIKDHCDPPMCDDDSATATVRAAGDR</sequence>
<comment type="similarity">
    <text evidence="4">Belongs to the Bowman-Birk serine protease inhibitor family.</text>
</comment>
<keyword evidence="5" id="KW-0472">Membrane</keyword>
<evidence type="ECO:0000256" key="4">
    <source>
        <dbReference type="RuleBase" id="RU003856"/>
    </source>
</evidence>
<keyword evidence="4" id="KW-0722">Serine protease inhibitor</keyword>
<protein>
    <recommendedName>
        <fullName evidence="6">Bowman-Birk serine protease inhibitors family domain-containing protein</fullName>
    </recommendedName>
</protein>
<evidence type="ECO:0000313" key="8">
    <source>
        <dbReference type="Proteomes" id="UP001180020"/>
    </source>
</evidence>
<dbReference type="GO" id="GO:0004867">
    <property type="term" value="F:serine-type endopeptidase inhibitor activity"/>
    <property type="evidence" value="ECO:0007669"/>
    <property type="project" value="UniProtKB-KW"/>
</dbReference>
<organism evidence="7 8">
    <name type="scientific">Acorus calamus</name>
    <name type="common">Sweet flag</name>
    <dbReference type="NCBI Taxonomy" id="4465"/>
    <lineage>
        <taxon>Eukaryota</taxon>
        <taxon>Viridiplantae</taxon>
        <taxon>Streptophyta</taxon>
        <taxon>Embryophyta</taxon>
        <taxon>Tracheophyta</taxon>
        <taxon>Spermatophyta</taxon>
        <taxon>Magnoliopsida</taxon>
        <taxon>Liliopsida</taxon>
        <taxon>Acoraceae</taxon>
        <taxon>Acorus</taxon>
    </lineage>
</organism>
<evidence type="ECO:0000256" key="5">
    <source>
        <dbReference type="SAM" id="Phobius"/>
    </source>
</evidence>
<keyword evidence="8" id="KW-1185">Reference proteome</keyword>
<dbReference type="Proteomes" id="UP001180020">
    <property type="component" value="Unassembled WGS sequence"/>
</dbReference>
<evidence type="ECO:0000256" key="1">
    <source>
        <dbReference type="ARBA" id="ARBA00022690"/>
    </source>
</evidence>
<evidence type="ECO:0000256" key="2">
    <source>
        <dbReference type="ARBA" id="ARBA00023157"/>
    </source>
</evidence>
<keyword evidence="1 4" id="KW-0646">Protease inhibitor</keyword>
<dbReference type="CDD" id="cd00023">
    <property type="entry name" value="BBI"/>
    <property type="match status" value="1"/>
</dbReference>
<dbReference type="AlphaFoldDB" id="A0AAV9EN89"/>
<dbReference type="InterPro" id="IPR000877">
    <property type="entry name" value="Prot_inh_BBI"/>
</dbReference>
<comment type="caution">
    <text evidence="7">The sequence shown here is derived from an EMBL/GenBank/DDBJ whole genome shotgun (WGS) entry which is preliminary data.</text>
</comment>
<keyword evidence="2" id="KW-1015">Disulfide bond</keyword>
<dbReference type="EMBL" id="JAUJYO010000006">
    <property type="protein sequence ID" value="KAK1315231.1"/>
    <property type="molecule type" value="Genomic_DNA"/>
</dbReference>
<keyword evidence="5" id="KW-0812">Transmembrane</keyword>
<dbReference type="InterPro" id="IPR035995">
    <property type="entry name" value="Bowman-Birk_prot_inh"/>
</dbReference>
<dbReference type="GO" id="GO:0005576">
    <property type="term" value="C:extracellular region"/>
    <property type="evidence" value="ECO:0007669"/>
    <property type="project" value="InterPro"/>
</dbReference>
<dbReference type="Gene3D" id="2.10.69.10">
    <property type="entry name" value="Cysteine Protease (Bromelain) Inhibitor, subunit H"/>
    <property type="match status" value="1"/>
</dbReference>
<gene>
    <name evidence="7" type="ORF">QJS10_CPA06g01044</name>
</gene>
<feature type="site" description="Reactive bond for trypsin" evidence="3">
    <location>
        <begin position="113"/>
        <end position="114"/>
    </location>
</feature>
<keyword evidence="5" id="KW-1133">Transmembrane helix</keyword>
<dbReference type="SUPFAM" id="SSF57247">
    <property type="entry name" value="Bowman-Birk inhibitor, BBI"/>
    <property type="match status" value="1"/>
</dbReference>
<proteinExistence type="inferred from homology"/>
<accession>A0AAV9EN89</accession>
<dbReference type="Pfam" id="PF00228">
    <property type="entry name" value="Bowman-Birk_leg"/>
    <property type="match status" value="1"/>
</dbReference>
<evidence type="ECO:0000256" key="3">
    <source>
        <dbReference type="PIRSR" id="PIRSR600877-50"/>
    </source>
</evidence>
<evidence type="ECO:0000313" key="7">
    <source>
        <dbReference type="EMBL" id="KAK1315231.1"/>
    </source>
</evidence>
<dbReference type="SMART" id="SM00269">
    <property type="entry name" value="BowB"/>
    <property type="match status" value="1"/>
</dbReference>
<feature type="transmembrane region" description="Helical" evidence="5">
    <location>
        <begin position="26"/>
        <end position="47"/>
    </location>
</feature>
<name>A0AAV9EN89_ACOCL</name>
<evidence type="ECO:0000259" key="6">
    <source>
        <dbReference type="SMART" id="SM00269"/>
    </source>
</evidence>